<dbReference type="HOGENOM" id="CLU_098807_3_1_5"/>
<evidence type="ECO:0000313" key="3">
    <source>
        <dbReference type="Proteomes" id="UP000008130"/>
    </source>
</evidence>
<evidence type="ECO:0000256" key="1">
    <source>
        <dbReference type="ARBA" id="ARBA00010169"/>
    </source>
</evidence>
<organism evidence="2 3">
    <name type="scientific">Polymorphum gilvum (strain LMG 25793 / CGMCC 1.9160 / SL003B-26A1)</name>
    <dbReference type="NCBI Taxonomy" id="991905"/>
    <lineage>
        <taxon>Bacteria</taxon>
        <taxon>Pseudomonadati</taxon>
        <taxon>Pseudomonadota</taxon>
        <taxon>Alphaproteobacteria</taxon>
        <taxon>Rhodobacterales</taxon>
        <taxon>Paracoccaceae</taxon>
        <taxon>Polymorphum</taxon>
    </lineage>
</organism>
<keyword evidence="3" id="KW-1185">Reference proteome</keyword>
<dbReference type="GO" id="GO:0010038">
    <property type="term" value="P:response to metal ion"/>
    <property type="evidence" value="ECO:0007669"/>
    <property type="project" value="InterPro"/>
</dbReference>
<dbReference type="EMBL" id="CP002568">
    <property type="protein sequence ID" value="ADZ69993.1"/>
    <property type="molecule type" value="Genomic_DNA"/>
</dbReference>
<gene>
    <name evidence="2" type="ordered locus">SL003B_1565</name>
</gene>
<dbReference type="SUPFAM" id="SSF54913">
    <property type="entry name" value="GlnB-like"/>
    <property type="match status" value="1"/>
</dbReference>
<dbReference type="Pfam" id="PF03091">
    <property type="entry name" value="CutA1"/>
    <property type="match status" value="1"/>
</dbReference>
<name>F2J467_POLGS</name>
<dbReference type="Gene3D" id="3.30.70.120">
    <property type="match status" value="1"/>
</dbReference>
<dbReference type="PANTHER" id="PTHR23419:SF8">
    <property type="entry name" value="FI09726P"/>
    <property type="match status" value="1"/>
</dbReference>
<proteinExistence type="inferred from homology"/>
<dbReference type="InterPro" id="IPR004323">
    <property type="entry name" value="Ion_tolerance_CutA"/>
</dbReference>
<dbReference type="AlphaFoldDB" id="F2J467"/>
<dbReference type="PANTHER" id="PTHR23419">
    <property type="entry name" value="DIVALENT CATION TOLERANCE CUTA-RELATED"/>
    <property type="match status" value="1"/>
</dbReference>
<protein>
    <submittedName>
        <fullName evidence="2">Strongly divalent cation tolerance protein</fullName>
    </submittedName>
</protein>
<sequence>MPIAVCTTTATREEARAIARACVEAGLVACAHLDEIDSLYVWDGKLAEDREIRVMLKAADAAWPRIEALIRAMHSYEEPAIYVFPITAGSASYLSWIEARSAG</sequence>
<reference evidence="2 3" key="1">
    <citation type="journal article" date="2011" name="J. Bacteriol.">
        <title>Complete genome sequence of Polymorphum gilvum SL003B-26A1T, a crude oil-degrading bacterium from oil-polluted saline soil.</title>
        <authorList>
            <person name="Li S.G."/>
            <person name="Tang Y.Q."/>
            <person name="Nie Y."/>
            <person name="Cai M."/>
            <person name="Wu X.L."/>
        </authorList>
    </citation>
    <scope>NUCLEOTIDE SEQUENCE [LARGE SCALE GENOMIC DNA]</scope>
    <source>
        <strain evidence="3">LMG 25793 / CGMCC 1.9160 / SL003B-26A1</strain>
    </source>
</reference>
<dbReference type="OrthoDB" id="37622at2"/>
<dbReference type="InterPro" id="IPR011322">
    <property type="entry name" value="N-reg_PII-like_a/b"/>
</dbReference>
<dbReference type="KEGG" id="pgv:SL003B_1565"/>
<dbReference type="Proteomes" id="UP000008130">
    <property type="component" value="Chromosome"/>
</dbReference>
<comment type="similarity">
    <text evidence="1">Belongs to the CutA family.</text>
</comment>
<dbReference type="eggNOG" id="COG1324">
    <property type="taxonomic scope" value="Bacteria"/>
</dbReference>
<dbReference type="InterPro" id="IPR015867">
    <property type="entry name" value="N-reg_PII/ATP_PRibTrfase_C"/>
</dbReference>
<dbReference type="RefSeq" id="WP_013652310.1">
    <property type="nucleotide sequence ID" value="NC_015259.1"/>
</dbReference>
<accession>F2J467</accession>
<dbReference type="GO" id="GO:0005507">
    <property type="term" value="F:copper ion binding"/>
    <property type="evidence" value="ECO:0007669"/>
    <property type="project" value="TreeGrafter"/>
</dbReference>
<evidence type="ECO:0000313" key="2">
    <source>
        <dbReference type="EMBL" id="ADZ69993.1"/>
    </source>
</evidence>